<reference evidence="3 4" key="1">
    <citation type="journal article" date="2021" name="Environ. Microbiol.">
        <title>Gene family expansions and transcriptome signatures uncover fungal adaptations to wood decay.</title>
        <authorList>
            <person name="Hage H."/>
            <person name="Miyauchi S."/>
            <person name="Viragh M."/>
            <person name="Drula E."/>
            <person name="Min B."/>
            <person name="Chaduli D."/>
            <person name="Navarro D."/>
            <person name="Favel A."/>
            <person name="Norest M."/>
            <person name="Lesage-Meessen L."/>
            <person name="Balint B."/>
            <person name="Merenyi Z."/>
            <person name="de Eugenio L."/>
            <person name="Morin E."/>
            <person name="Martinez A.T."/>
            <person name="Baldrian P."/>
            <person name="Stursova M."/>
            <person name="Martinez M.J."/>
            <person name="Novotny C."/>
            <person name="Magnuson J.K."/>
            <person name="Spatafora J.W."/>
            <person name="Maurice S."/>
            <person name="Pangilinan J."/>
            <person name="Andreopoulos W."/>
            <person name="LaButti K."/>
            <person name="Hundley H."/>
            <person name="Na H."/>
            <person name="Kuo A."/>
            <person name="Barry K."/>
            <person name="Lipzen A."/>
            <person name="Henrissat B."/>
            <person name="Riley R."/>
            <person name="Ahrendt S."/>
            <person name="Nagy L.G."/>
            <person name="Grigoriev I.V."/>
            <person name="Martin F."/>
            <person name="Rosso M.N."/>
        </authorList>
    </citation>
    <scope>NUCLEOTIDE SEQUENCE [LARGE SCALE GENOMIC DNA]</scope>
    <source>
        <strain evidence="3 4">CIRM-BRFM 1785</strain>
    </source>
</reference>
<gene>
    <name evidence="3" type="ORF">C8Q71DRAFT_547643</name>
</gene>
<evidence type="ECO:0000256" key="1">
    <source>
        <dbReference type="SAM" id="MobiDB-lite"/>
    </source>
</evidence>
<comment type="caution">
    <text evidence="3">The sequence shown here is derived from an EMBL/GenBank/DDBJ whole genome shotgun (WGS) entry which is preliminary data.</text>
</comment>
<name>A0ABQ8KID0_9APHY</name>
<keyword evidence="2" id="KW-1133">Transmembrane helix</keyword>
<keyword evidence="2" id="KW-0812">Transmembrane</keyword>
<feature type="region of interest" description="Disordered" evidence="1">
    <location>
        <begin position="122"/>
        <end position="142"/>
    </location>
</feature>
<evidence type="ECO:0000313" key="3">
    <source>
        <dbReference type="EMBL" id="KAH9837540.1"/>
    </source>
</evidence>
<accession>A0ABQ8KID0</accession>
<proteinExistence type="predicted"/>
<dbReference type="RefSeq" id="XP_047779578.1">
    <property type="nucleotide sequence ID" value="XM_047919276.1"/>
</dbReference>
<feature type="transmembrane region" description="Helical" evidence="2">
    <location>
        <begin position="45"/>
        <end position="66"/>
    </location>
</feature>
<keyword evidence="2" id="KW-0472">Membrane</keyword>
<protein>
    <submittedName>
        <fullName evidence="3">Uncharacterized protein</fullName>
    </submittedName>
</protein>
<dbReference type="Proteomes" id="UP000814176">
    <property type="component" value="Unassembled WGS sequence"/>
</dbReference>
<feature type="region of interest" description="Disordered" evidence="1">
    <location>
        <begin position="1"/>
        <end position="37"/>
    </location>
</feature>
<feature type="compositionally biased region" description="Pro residues" evidence="1">
    <location>
        <begin position="172"/>
        <end position="181"/>
    </location>
</feature>
<dbReference type="GeneID" id="72000008"/>
<evidence type="ECO:0000256" key="2">
    <source>
        <dbReference type="SAM" id="Phobius"/>
    </source>
</evidence>
<feature type="compositionally biased region" description="Basic and acidic residues" evidence="1">
    <location>
        <begin position="122"/>
        <end position="133"/>
    </location>
</feature>
<feature type="compositionally biased region" description="Polar residues" evidence="1">
    <location>
        <begin position="160"/>
        <end position="171"/>
    </location>
</feature>
<keyword evidence="4" id="KW-1185">Reference proteome</keyword>
<dbReference type="EMBL" id="JADCUA010000008">
    <property type="protein sequence ID" value="KAH9837540.1"/>
    <property type="molecule type" value="Genomic_DNA"/>
</dbReference>
<feature type="region of interest" description="Disordered" evidence="1">
    <location>
        <begin position="160"/>
        <end position="183"/>
    </location>
</feature>
<organism evidence="3 4">
    <name type="scientific">Rhodofomes roseus</name>
    <dbReference type="NCBI Taxonomy" id="34475"/>
    <lineage>
        <taxon>Eukaryota</taxon>
        <taxon>Fungi</taxon>
        <taxon>Dikarya</taxon>
        <taxon>Basidiomycota</taxon>
        <taxon>Agaricomycotina</taxon>
        <taxon>Agaricomycetes</taxon>
        <taxon>Polyporales</taxon>
        <taxon>Rhodofomes</taxon>
    </lineage>
</organism>
<sequence>MATQPLTNLSATATATSSLSSGSSNSSSSGSSDSGSDGMNSSATLYLYTFLATLVLLLSVSAAIVVRSYLIRRRQRQLIADAIRDGIIPNAPGPGVTLEHATLLARRPELFDVYLGHAPAEREKAAGKGKARESTSSAGSVGGGWWNAVMPVAAREVRTAPNTAGKTQPSHAQPPRPPPVLPSTFARLRQQLRAIVPMPSVGASILPAPATSADARQPEVVELSPPRPPSPTRSSGLLDVAFLVAMPAPHHESHHVEQEFIPYVEFGIARVSGKGEVRMDQEEAP</sequence>
<evidence type="ECO:0000313" key="4">
    <source>
        <dbReference type="Proteomes" id="UP000814176"/>
    </source>
</evidence>